<sequence length="79" mass="8833">MSSVQQKIIKHKIGLLNLAAELGNVSRACKMMGFSRDTFYRYQAAVEIGGVDALIDANRRKPPTSRTASKRRRRGSCYS</sequence>
<evidence type="ECO:0000313" key="2">
    <source>
        <dbReference type="EMBL" id="PTQ78218.1"/>
    </source>
</evidence>
<name>A0A2T5I370_9PROT</name>
<dbReference type="EMBL" id="QAOL01000066">
    <property type="protein sequence ID" value="PTQ78218.1"/>
    <property type="molecule type" value="Genomic_DNA"/>
</dbReference>
<comment type="caution">
    <text evidence="2">The sequence shown here is derived from an EMBL/GenBank/DDBJ whole genome shotgun (WGS) entry which is preliminary data.</text>
</comment>
<evidence type="ECO:0000313" key="3">
    <source>
        <dbReference type="Proteomes" id="UP000244110"/>
    </source>
</evidence>
<feature type="compositionally biased region" description="Basic residues" evidence="1">
    <location>
        <begin position="60"/>
        <end position="79"/>
    </location>
</feature>
<protein>
    <submittedName>
        <fullName evidence="2">Winged helix-turn helix protein</fullName>
    </submittedName>
</protein>
<feature type="non-terminal residue" evidence="2">
    <location>
        <position position="79"/>
    </location>
</feature>
<accession>A0A2T5I370</accession>
<organism evidence="2 3">
    <name type="scientific">Nitrosomonas ureae</name>
    <dbReference type="NCBI Taxonomy" id="44577"/>
    <lineage>
        <taxon>Bacteria</taxon>
        <taxon>Pseudomonadati</taxon>
        <taxon>Pseudomonadota</taxon>
        <taxon>Betaproteobacteria</taxon>
        <taxon>Nitrosomonadales</taxon>
        <taxon>Nitrosomonadaceae</taxon>
        <taxon>Nitrosomonas</taxon>
    </lineage>
</organism>
<evidence type="ECO:0000256" key="1">
    <source>
        <dbReference type="SAM" id="MobiDB-lite"/>
    </source>
</evidence>
<dbReference type="Pfam" id="PF13551">
    <property type="entry name" value="HTH_29"/>
    <property type="match status" value="1"/>
</dbReference>
<dbReference type="Proteomes" id="UP000244110">
    <property type="component" value="Unassembled WGS sequence"/>
</dbReference>
<feature type="region of interest" description="Disordered" evidence="1">
    <location>
        <begin position="58"/>
        <end position="79"/>
    </location>
</feature>
<reference evidence="2 3" key="1">
    <citation type="submission" date="2018-04" db="EMBL/GenBank/DDBJ databases">
        <title>Active sludge and wastewater microbial communities from Klosterneuburg, Austria.</title>
        <authorList>
            <person name="Wagner M."/>
        </authorList>
    </citation>
    <scope>NUCLEOTIDE SEQUENCE [LARGE SCALE GENOMIC DNA]</scope>
    <source>
        <strain evidence="2 3">Nm4</strain>
    </source>
</reference>
<proteinExistence type="predicted"/>
<dbReference type="AlphaFoldDB" id="A0A2T5I370"/>
<gene>
    <name evidence="2" type="ORF">C8R28_10661</name>
</gene>